<keyword evidence="3" id="KW-1185">Reference proteome</keyword>
<evidence type="ECO:0000313" key="3">
    <source>
        <dbReference type="Proteomes" id="UP001195483"/>
    </source>
</evidence>
<feature type="region of interest" description="Disordered" evidence="1">
    <location>
        <begin position="79"/>
        <end position="98"/>
    </location>
</feature>
<name>A0AAE0S6E1_9BIVA</name>
<organism evidence="2 3">
    <name type="scientific">Potamilus streckersoni</name>
    <dbReference type="NCBI Taxonomy" id="2493646"/>
    <lineage>
        <taxon>Eukaryota</taxon>
        <taxon>Metazoa</taxon>
        <taxon>Spiralia</taxon>
        <taxon>Lophotrochozoa</taxon>
        <taxon>Mollusca</taxon>
        <taxon>Bivalvia</taxon>
        <taxon>Autobranchia</taxon>
        <taxon>Heteroconchia</taxon>
        <taxon>Palaeoheterodonta</taxon>
        <taxon>Unionida</taxon>
        <taxon>Unionoidea</taxon>
        <taxon>Unionidae</taxon>
        <taxon>Ambleminae</taxon>
        <taxon>Lampsilini</taxon>
        <taxon>Potamilus</taxon>
    </lineage>
</organism>
<gene>
    <name evidence="2" type="ORF">CHS0354_033148</name>
</gene>
<reference evidence="2" key="2">
    <citation type="journal article" date="2021" name="Genome Biol. Evol.">
        <title>Developing a high-quality reference genome for a parasitic bivalve with doubly uniparental inheritance (Bivalvia: Unionida).</title>
        <authorList>
            <person name="Smith C.H."/>
        </authorList>
    </citation>
    <scope>NUCLEOTIDE SEQUENCE</scope>
    <source>
        <strain evidence="2">CHS0354</strain>
        <tissue evidence="2">Mantle</tissue>
    </source>
</reference>
<feature type="non-terminal residue" evidence="2">
    <location>
        <position position="98"/>
    </location>
</feature>
<dbReference type="EMBL" id="JAEAOA010001951">
    <property type="protein sequence ID" value="KAK3586024.1"/>
    <property type="molecule type" value="Genomic_DNA"/>
</dbReference>
<dbReference type="Proteomes" id="UP001195483">
    <property type="component" value="Unassembled WGS sequence"/>
</dbReference>
<accession>A0AAE0S6E1</accession>
<protein>
    <submittedName>
        <fullName evidence="2">Uncharacterized protein</fullName>
    </submittedName>
</protein>
<comment type="caution">
    <text evidence="2">The sequence shown here is derived from an EMBL/GenBank/DDBJ whole genome shotgun (WGS) entry which is preliminary data.</text>
</comment>
<reference evidence="2" key="1">
    <citation type="journal article" date="2021" name="Genome Biol. Evol.">
        <title>A High-Quality Reference Genome for a Parasitic Bivalve with Doubly Uniparental Inheritance (Bivalvia: Unionida).</title>
        <authorList>
            <person name="Smith C.H."/>
        </authorList>
    </citation>
    <scope>NUCLEOTIDE SEQUENCE</scope>
    <source>
        <strain evidence="2">CHS0354</strain>
    </source>
</reference>
<proteinExistence type="predicted"/>
<sequence>MYSTSATLGHRLAIHRKENRNRVTMIVTPRHFVMSLCDTTAEPCDLHTSTIERMKLRHLRLATLPTELTKLQLEDATLAQLQKRNTPGRKRRTPDGEV</sequence>
<evidence type="ECO:0000256" key="1">
    <source>
        <dbReference type="SAM" id="MobiDB-lite"/>
    </source>
</evidence>
<reference evidence="2" key="3">
    <citation type="submission" date="2023-05" db="EMBL/GenBank/DDBJ databases">
        <authorList>
            <person name="Smith C.H."/>
        </authorList>
    </citation>
    <scope>NUCLEOTIDE SEQUENCE</scope>
    <source>
        <strain evidence="2">CHS0354</strain>
        <tissue evidence="2">Mantle</tissue>
    </source>
</reference>
<dbReference type="AlphaFoldDB" id="A0AAE0S6E1"/>
<evidence type="ECO:0000313" key="2">
    <source>
        <dbReference type="EMBL" id="KAK3586024.1"/>
    </source>
</evidence>